<sequence>MRNFITPRYYLPALMIFILLLIPLFISSPYILHIMAMVLFWAYLASAWNIVGGFAGQLSLGHGVYVAAGAYVSSLLFANIGLSPWFGMIIGGLVAALLGVIVGYPTLRLRGAYYALATVGFAEGFRVILINTTKIGSWHTGGAEGFLVPLLGDAPQHMQFMSKVPYYYLALVLLLIIVGFSFWLDRSKLGYYLTAIREDEDAALALGINTARAKLIAAALSAFFTGVGGVYYAQLIRYLEPNAIAGAIMSNQIVFLAIVGGRGTVLGPVIGGIFLTIIGEMTRILFDQVMGLHLFLYGIIVVLFVIFKPRGLIELVEKPYEKLVKMLNGRRVEGAS</sequence>
<evidence type="ECO:0000256" key="5">
    <source>
        <dbReference type="ARBA" id="ARBA00023136"/>
    </source>
</evidence>
<feature type="transmembrane region" description="Helical" evidence="6">
    <location>
        <begin position="215"/>
        <end position="233"/>
    </location>
</feature>
<feature type="transmembrane region" description="Helical" evidence="6">
    <location>
        <begin position="32"/>
        <end position="51"/>
    </location>
</feature>
<dbReference type="Pfam" id="PF02653">
    <property type="entry name" value="BPD_transp_2"/>
    <property type="match status" value="1"/>
</dbReference>
<evidence type="ECO:0000256" key="3">
    <source>
        <dbReference type="ARBA" id="ARBA00022692"/>
    </source>
</evidence>
<reference evidence="8" key="1">
    <citation type="submission" date="2016-11" db="EMBL/GenBank/DDBJ databases">
        <authorList>
            <person name="Varghese N."/>
            <person name="Submissions S."/>
        </authorList>
    </citation>
    <scope>NUCLEOTIDE SEQUENCE [LARGE SCALE GENOMIC DNA]</scope>
    <source>
        <strain evidence="8">DSM 11792</strain>
    </source>
</reference>
<dbReference type="OrthoDB" id="9789927at2"/>
<dbReference type="Proteomes" id="UP000184196">
    <property type="component" value="Unassembled WGS sequence"/>
</dbReference>
<dbReference type="EMBL" id="FQUW01000004">
    <property type="protein sequence ID" value="SHE32437.1"/>
    <property type="molecule type" value="Genomic_DNA"/>
</dbReference>
<accession>A0A1M4SKB3</accession>
<evidence type="ECO:0000256" key="4">
    <source>
        <dbReference type="ARBA" id="ARBA00022989"/>
    </source>
</evidence>
<name>A0A1M4SKB3_9FIRM</name>
<feature type="transmembrane region" description="Helical" evidence="6">
    <location>
        <begin position="9"/>
        <end position="26"/>
    </location>
</feature>
<dbReference type="RefSeq" id="WP_083543014.1">
    <property type="nucleotide sequence ID" value="NZ_FQUW01000004.1"/>
</dbReference>
<dbReference type="AlphaFoldDB" id="A0A1M4SKB3"/>
<dbReference type="InterPro" id="IPR001851">
    <property type="entry name" value="ABC_transp_permease"/>
</dbReference>
<feature type="transmembrane region" description="Helical" evidence="6">
    <location>
        <begin position="290"/>
        <end position="307"/>
    </location>
</feature>
<proteinExistence type="predicted"/>
<dbReference type="GO" id="GO:0015658">
    <property type="term" value="F:branched-chain amino acid transmembrane transporter activity"/>
    <property type="evidence" value="ECO:0007669"/>
    <property type="project" value="InterPro"/>
</dbReference>
<gene>
    <name evidence="7" type="ORF">SAMN02745218_00144</name>
</gene>
<dbReference type="InterPro" id="IPR043428">
    <property type="entry name" value="LivM-like"/>
</dbReference>
<keyword evidence="8" id="KW-1185">Reference proteome</keyword>
<evidence type="ECO:0000256" key="2">
    <source>
        <dbReference type="ARBA" id="ARBA00022475"/>
    </source>
</evidence>
<keyword evidence="4 6" id="KW-1133">Transmembrane helix</keyword>
<feature type="transmembrane region" description="Helical" evidence="6">
    <location>
        <begin position="88"/>
        <end position="107"/>
    </location>
</feature>
<feature type="transmembrane region" description="Helical" evidence="6">
    <location>
        <begin position="253"/>
        <end position="278"/>
    </location>
</feature>
<keyword evidence="5 6" id="KW-0472">Membrane</keyword>
<dbReference type="CDD" id="cd06581">
    <property type="entry name" value="TM_PBP1_LivM_like"/>
    <property type="match status" value="1"/>
</dbReference>
<organism evidence="7 8">
    <name type="scientific">Desulfofundulus australicus DSM 11792</name>
    <dbReference type="NCBI Taxonomy" id="1121425"/>
    <lineage>
        <taxon>Bacteria</taxon>
        <taxon>Bacillati</taxon>
        <taxon>Bacillota</taxon>
        <taxon>Clostridia</taxon>
        <taxon>Eubacteriales</taxon>
        <taxon>Peptococcaceae</taxon>
        <taxon>Desulfofundulus</taxon>
    </lineage>
</organism>
<dbReference type="GO" id="GO:0005886">
    <property type="term" value="C:plasma membrane"/>
    <property type="evidence" value="ECO:0007669"/>
    <property type="project" value="UniProtKB-SubCell"/>
</dbReference>
<evidence type="ECO:0000313" key="8">
    <source>
        <dbReference type="Proteomes" id="UP000184196"/>
    </source>
</evidence>
<dbReference type="PANTHER" id="PTHR30482:SF10">
    <property type="entry name" value="HIGH-AFFINITY BRANCHED-CHAIN AMINO ACID TRANSPORT PROTEIN BRAE"/>
    <property type="match status" value="1"/>
</dbReference>
<protein>
    <submittedName>
        <fullName evidence="7">Branched-chain amino acid transport system permease protein</fullName>
    </submittedName>
</protein>
<evidence type="ECO:0000313" key="7">
    <source>
        <dbReference type="EMBL" id="SHE32437.1"/>
    </source>
</evidence>
<dbReference type="PANTHER" id="PTHR30482">
    <property type="entry name" value="HIGH-AFFINITY BRANCHED-CHAIN AMINO ACID TRANSPORT SYSTEM PERMEASE"/>
    <property type="match status" value="1"/>
</dbReference>
<comment type="subcellular location">
    <subcellularLocation>
        <location evidence="1">Cell membrane</location>
        <topology evidence="1">Multi-pass membrane protein</topology>
    </subcellularLocation>
</comment>
<evidence type="ECO:0000256" key="1">
    <source>
        <dbReference type="ARBA" id="ARBA00004651"/>
    </source>
</evidence>
<keyword evidence="3 6" id="KW-0812">Transmembrane</keyword>
<keyword evidence="2" id="KW-1003">Cell membrane</keyword>
<evidence type="ECO:0000256" key="6">
    <source>
        <dbReference type="SAM" id="Phobius"/>
    </source>
</evidence>
<feature type="transmembrane region" description="Helical" evidence="6">
    <location>
        <begin position="63"/>
        <end position="82"/>
    </location>
</feature>
<feature type="transmembrane region" description="Helical" evidence="6">
    <location>
        <begin position="166"/>
        <end position="184"/>
    </location>
</feature>